<evidence type="ECO:0000313" key="1">
    <source>
        <dbReference type="EMBL" id="KER31515.1"/>
    </source>
</evidence>
<proteinExistence type="predicted"/>
<protein>
    <submittedName>
        <fullName evidence="1">Uncharacterized protein</fullName>
    </submittedName>
</protein>
<dbReference type="CTD" id="20316471"/>
<dbReference type="RefSeq" id="XP_009164751.1">
    <property type="nucleotide sequence ID" value="XM_009166487.1"/>
</dbReference>
<reference evidence="1 2" key="1">
    <citation type="submission" date="2013-11" db="EMBL/GenBank/DDBJ databases">
        <title>Opisthorchis viverrini - life in the bile duct.</title>
        <authorList>
            <person name="Young N.D."/>
            <person name="Nagarajan N."/>
            <person name="Lin S.J."/>
            <person name="Korhonen P.K."/>
            <person name="Jex A.R."/>
            <person name="Hall R.S."/>
            <person name="Safavi-Hemami H."/>
            <person name="Kaewkong W."/>
            <person name="Bertrand D."/>
            <person name="Gao S."/>
            <person name="Seet Q."/>
            <person name="Wongkham S."/>
            <person name="Teh B.T."/>
            <person name="Wongkham C."/>
            <person name="Intapan P.M."/>
            <person name="Maleewong W."/>
            <person name="Yang X."/>
            <person name="Hu M."/>
            <person name="Wang Z."/>
            <person name="Hofmann A."/>
            <person name="Sternberg P.W."/>
            <person name="Tan P."/>
            <person name="Wang J."/>
            <person name="Gasser R.B."/>
        </authorList>
    </citation>
    <scope>NUCLEOTIDE SEQUENCE [LARGE SCALE GENOMIC DNA]</scope>
</reference>
<dbReference type="AlphaFoldDB" id="A0A075A773"/>
<gene>
    <name evidence="1" type="ORF">T265_02283</name>
</gene>
<accession>A0A075A773</accession>
<dbReference type="KEGG" id="ovi:T265_02283"/>
<dbReference type="Proteomes" id="UP000054324">
    <property type="component" value="Unassembled WGS sequence"/>
</dbReference>
<name>A0A075A773_OPIVI</name>
<organism evidence="1 2">
    <name type="scientific">Opisthorchis viverrini</name>
    <name type="common">Southeast Asian liver fluke</name>
    <dbReference type="NCBI Taxonomy" id="6198"/>
    <lineage>
        <taxon>Eukaryota</taxon>
        <taxon>Metazoa</taxon>
        <taxon>Spiralia</taxon>
        <taxon>Lophotrochozoa</taxon>
        <taxon>Platyhelminthes</taxon>
        <taxon>Trematoda</taxon>
        <taxon>Digenea</taxon>
        <taxon>Opisthorchiida</taxon>
        <taxon>Opisthorchiata</taxon>
        <taxon>Opisthorchiidae</taxon>
        <taxon>Opisthorchis</taxon>
    </lineage>
</organism>
<sequence length="95" mass="10683">MILSKTLQNMNLLRSALTMDPVGFPMQDQTSALECDIKLTFDLFTLGAELAITDEETIVSTVIALLETTDKMDQAFNFRVTGKLLFYTTTLNDRK</sequence>
<dbReference type="OrthoDB" id="10338218at2759"/>
<dbReference type="GeneID" id="20316471"/>
<evidence type="ECO:0000313" key="2">
    <source>
        <dbReference type="Proteomes" id="UP000054324"/>
    </source>
</evidence>
<dbReference type="EMBL" id="KL596645">
    <property type="protein sequence ID" value="KER31515.1"/>
    <property type="molecule type" value="Genomic_DNA"/>
</dbReference>
<keyword evidence="2" id="KW-1185">Reference proteome</keyword>